<keyword evidence="2" id="KW-1185">Reference proteome</keyword>
<organism evidence="1 2">
    <name type="scientific">Pisolithus tinctorius Marx 270</name>
    <dbReference type="NCBI Taxonomy" id="870435"/>
    <lineage>
        <taxon>Eukaryota</taxon>
        <taxon>Fungi</taxon>
        <taxon>Dikarya</taxon>
        <taxon>Basidiomycota</taxon>
        <taxon>Agaricomycotina</taxon>
        <taxon>Agaricomycetes</taxon>
        <taxon>Agaricomycetidae</taxon>
        <taxon>Boletales</taxon>
        <taxon>Sclerodermatineae</taxon>
        <taxon>Pisolithaceae</taxon>
        <taxon>Pisolithus</taxon>
    </lineage>
</organism>
<proteinExistence type="predicted"/>
<protein>
    <submittedName>
        <fullName evidence="1">Uncharacterized protein</fullName>
    </submittedName>
</protein>
<dbReference type="AlphaFoldDB" id="A0A0C3NEU9"/>
<evidence type="ECO:0000313" key="2">
    <source>
        <dbReference type="Proteomes" id="UP000054217"/>
    </source>
</evidence>
<reference evidence="1 2" key="1">
    <citation type="submission" date="2014-04" db="EMBL/GenBank/DDBJ databases">
        <authorList>
            <consortium name="DOE Joint Genome Institute"/>
            <person name="Kuo A."/>
            <person name="Kohler A."/>
            <person name="Costa M.D."/>
            <person name="Nagy L.G."/>
            <person name="Floudas D."/>
            <person name="Copeland A."/>
            <person name="Barry K.W."/>
            <person name="Cichocki N."/>
            <person name="Veneault-Fourrey C."/>
            <person name="LaButti K."/>
            <person name="Lindquist E.A."/>
            <person name="Lipzen A."/>
            <person name="Lundell T."/>
            <person name="Morin E."/>
            <person name="Murat C."/>
            <person name="Sun H."/>
            <person name="Tunlid A."/>
            <person name="Henrissat B."/>
            <person name="Grigoriev I.V."/>
            <person name="Hibbett D.S."/>
            <person name="Martin F."/>
            <person name="Nordberg H.P."/>
            <person name="Cantor M.N."/>
            <person name="Hua S.X."/>
        </authorList>
    </citation>
    <scope>NUCLEOTIDE SEQUENCE [LARGE SCALE GENOMIC DNA]</scope>
    <source>
        <strain evidence="1 2">Marx 270</strain>
    </source>
</reference>
<reference evidence="2" key="2">
    <citation type="submission" date="2015-01" db="EMBL/GenBank/DDBJ databases">
        <title>Evolutionary Origins and Diversification of the Mycorrhizal Mutualists.</title>
        <authorList>
            <consortium name="DOE Joint Genome Institute"/>
            <consortium name="Mycorrhizal Genomics Consortium"/>
            <person name="Kohler A."/>
            <person name="Kuo A."/>
            <person name="Nagy L.G."/>
            <person name="Floudas D."/>
            <person name="Copeland A."/>
            <person name="Barry K.W."/>
            <person name="Cichocki N."/>
            <person name="Veneault-Fourrey C."/>
            <person name="LaButti K."/>
            <person name="Lindquist E.A."/>
            <person name="Lipzen A."/>
            <person name="Lundell T."/>
            <person name="Morin E."/>
            <person name="Murat C."/>
            <person name="Riley R."/>
            <person name="Ohm R."/>
            <person name="Sun H."/>
            <person name="Tunlid A."/>
            <person name="Henrissat B."/>
            <person name="Grigoriev I.V."/>
            <person name="Hibbett D.S."/>
            <person name="Martin F."/>
        </authorList>
    </citation>
    <scope>NUCLEOTIDE SEQUENCE [LARGE SCALE GENOMIC DNA]</scope>
    <source>
        <strain evidence="2">Marx 270</strain>
    </source>
</reference>
<dbReference type="EMBL" id="KN832117">
    <property type="protein sequence ID" value="KIN94038.1"/>
    <property type="molecule type" value="Genomic_DNA"/>
</dbReference>
<dbReference type="InParanoid" id="A0A0C3NEU9"/>
<dbReference type="HOGENOM" id="CLU_2850633_0_0_1"/>
<gene>
    <name evidence="1" type="ORF">M404DRAFT_1008613</name>
</gene>
<sequence length="65" mass="7033">MVNIGVRGEFPAVTSNYRSVSENVRSDLKALRSNPQIQPSRPTNVGTGLFGCAHVPFRSGETDDV</sequence>
<evidence type="ECO:0000313" key="1">
    <source>
        <dbReference type="EMBL" id="KIN94038.1"/>
    </source>
</evidence>
<dbReference type="Proteomes" id="UP000054217">
    <property type="component" value="Unassembled WGS sequence"/>
</dbReference>
<name>A0A0C3NEU9_PISTI</name>
<accession>A0A0C3NEU9</accession>